<evidence type="ECO:0000313" key="3">
    <source>
        <dbReference type="Proteomes" id="UP000191554"/>
    </source>
</evidence>
<reference evidence="2 3" key="1">
    <citation type="submission" date="2017-03" db="EMBL/GenBank/DDBJ databases">
        <title>Genome sequence of Clostridium hungatei DSM 14427.</title>
        <authorList>
            <person name="Poehlein A."/>
            <person name="Daniel R."/>
        </authorList>
    </citation>
    <scope>NUCLEOTIDE SEQUENCE [LARGE SCALE GENOMIC DNA]</scope>
    <source>
        <strain evidence="2 3">DSM 14427</strain>
    </source>
</reference>
<dbReference type="Proteomes" id="UP000191554">
    <property type="component" value="Unassembled WGS sequence"/>
</dbReference>
<comment type="caution">
    <text evidence="2">The sequence shown here is derived from an EMBL/GenBank/DDBJ whole genome shotgun (WGS) entry which is preliminary data.</text>
</comment>
<evidence type="ECO:0000256" key="1">
    <source>
        <dbReference type="SAM" id="MobiDB-lite"/>
    </source>
</evidence>
<proteinExistence type="predicted"/>
<dbReference type="EMBL" id="MZGX01000038">
    <property type="protein sequence ID" value="OPX41982.1"/>
    <property type="molecule type" value="Genomic_DNA"/>
</dbReference>
<name>A0A1V4SDJ2_RUMHU</name>
<protein>
    <submittedName>
        <fullName evidence="2">Uncharacterized protein</fullName>
    </submittedName>
</protein>
<sequence>MEIKRVSAVYPVIRVTRSQKKDDRSGSKEKSDGEMHKEFEKALNNKKQQKEQKR</sequence>
<organism evidence="2 3">
    <name type="scientific">Ruminiclostridium hungatei</name>
    <name type="common">Clostridium hungatei</name>
    <dbReference type="NCBI Taxonomy" id="48256"/>
    <lineage>
        <taxon>Bacteria</taxon>
        <taxon>Bacillati</taxon>
        <taxon>Bacillota</taxon>
        <taxon>Clostridia</taxon>
        <taxon>Eubacteriales</taxon>
        <taxon>Oscillospiraceae</taxon>
        <taxon>Ruminiclostridium</taxon>
    </lineage>
</organism>
<keyword evidence="3" id="KW-1185">Reference proteome</keyword>
<gene>
    <name evidence="2" type="ORF">CLHUN_41530</name>
</gene>
<dbReference type="AlphaFoldDB" id="A0A1V4SDJ2"/>
<accession>A0A1V4SDJ2</accession>
<evidence type="ECO:0000313" key="2">
    <source>
        <dbReference type="EMBL" id="OPX41982.1"/>
    </source>
</evidence>
<dbReference type="RefSeq" id="WP_165755815.1">
    <property type="nucleotide sequence ID" value="NZ_MZGX01000038.1"/>
</dbReference>
<feature type="compositionally biased region" description="Basic and acidic residues" evidence="1">
    <location>
        <begin position="19"/>
        <end position="54"/>
    </location>
</feature>
<feature type="region of interest" description="Disordered" evidence="1">
    <location>
        <begin position="15"/>
        <end position="54"/>
    </location>
</feature>